<gene>
    <name evidence="1" type="ORF">PSFLO_07239</name>
</gene>
<accession>A0A5C3FDP5</accession>
<name>A0A5C3FDP5_9BASI</name>
<dbReference type="Proteomes" id="UP000323386">
    <property type="component" value="Unassembled WGS sequence"/>
</dbReference>
<proteinExistence type="predicted"/>
<organism evidence="1 2">
    <name type="scientific">Pseudozyma flocculosa</name>
    <dbReference type="NCBI Taxonomy" id="84751"/>
    <lineage>
        <taxon>Eukaryota</taxon>
        <taxon>Fungi</taxon>
        <taxon>Dikarya</taxon>
        <taxon>Basidiomycota</taxon>
        <taxon>Ustilaginomycotina</taxon>
        <taxon>Ustilaginomycetes</taxon>
        <taxon>Ustilaginales</taxon>
        <taxon>Ustilaginaceae</taxon>
        <taxon>Pseudozyma</taxon>
    </lineage>
</organism>
<evidence type="ECO:0000313" key="2">
    <source>
        <dbReference type="Proteomes" id="UP000323386"/>
    </source>
</evidence>
<evidence type="ECO:0000313" key="1">
    <source>
        <dbReference type="EMBL" id="SPO41757.1"/>
    </source>
</evidence>
<reference evidence="1 2" key="1">
    <citation type="submission" date="2018-03" db="EMBL/GenBank/DDBJ databases">
        <authorList>
            <person name="Guldener U."/>
        </authorList>
    </citation>
    <scope>NUCLEOTIDE SEQUENCE [LARGE SCALE GENOMIC DNA]</scope>
    <source>
        <strain evidence="1 2">DAOM196992</strain>
    </source>
</reference>
<keyword evidence="2" id="KW-1185">Reference proteome</keyword>
<protein>
    <submittedName>
        <fullName evidence="1">Uncharacterized protein</fullName>
    </submittedName>
</protein>
<dbReference type="EMBL" id="OOIP01000031">
    <property type="protein sequence ID" value="SPO41757.1"/>
    <property type="molecule type" value="Genomic_DNA"/>
</dbReference>
<dbReference type="AlphaFoldDB" id="A0A5C3FDP5"/>
<sequence>MNKTGLVFQAFSALPTYFLRLEIKSKLVLFFEHFPGQSRRFGSDIDPFDSWLHIGGLSDFDFTRISIPPNFKHSLFGTLNSPPFRLGLTASEKASPLLSNDPKPYKSVPSLPLQDFVEALRRVGCSHVRVSSRVSRFAGSLPIDMTHPARANNIWKISHGILTRGITLVRAESGGTAHNVPGMGELGRGFGLVDIVLPARADGIYHLRVVPQLPDALSYAEPNPRAYWNEMDERDIYLETLSKAGRWQFRTDTSNSECTLAGVIVEIWVRAASLDDAESAIKASGLRNWQDLTTGRQTGSKLETLRIRKNQYMEHFSESLDRSRTATAQMGDFDREEATRIIERLYAEIGYVDPCRYPPSGFPYFTLLPLPPE</sequence>